<evidence type="ECO:0000313" key="10">
    <source>
        <dbReference type="Proteomes" id="UP000182762"/>
    </source>
</evidence>
<feature type="transmembrane region" description="Helical" evidence="7">
    <location>
        <begin position="373"/>
        <end position="393"/>
    </location>
</feature>
<dbReference type="CDD" id="cd06173">
    <property type="entry name" value="MFS_MefA_like"/>
    <property type="match status" value="1"/>
</dbReference>
<dbReference type="InterPro" id="IPR020846">
    <property type="entry name" value="MFS_dom"/>
</dbReference>
<feature type="transmembrane region" description="Helical" evidence="7">
    <location>
        <begin position="148"/>
        <end position="164"/>
    </location>
</feature>
<dbReference type="Proteomes" id="UP000182762">
    <property type="component" value="Unassembled WGS sequence"/>
</dbReference>
<feature type="transmembrane region" description="Helical" evidence="7">
    <location>
        <begin position="75"/>
        <end position="95"/>
    </location>
</feature>
<evidence type="ECO:0000256" key="5">
    <source>
        <dbReference type="ARBA" id="ARBA00022989"/>
    </source>
</evidence>
<evidence type="ECO:0000313" key="9">
    <source>
        <dbReference type="EMBL" id="SFQ50962.1"/>
    </source>
</evidence>
<feature type="transmembrane region" description="Helical" evidence="7">
    <location>
        <begin position="42"/>
        <end position="63"/>
    </location>
</feature>
<evidence type="ECO:0000256" key="1">
    <source>
        <dbReference type="ARBA" id="ARBA00004651"/>
    </source>
</evidence>
<keyword evidence="3" id="KW-1003">Cell membrane</keyword>
<dbReference type="InterPro" id="IPR011701">
    <property type="entry name" value="MFS"/>
</dbReference>
<dbReference type="RefSeq" id="WP_061805013.1">
    <property type="nucleotide sequence ID" value="NZ_FOXX01000003.1"/>
</dbReference>
<dbReference type="Pfam" id="PF07690">
    <property type="entry name" value="MFS_1"/>
    <property type="match status" value="1"/>
</dbReference>
<keyword evidence="4 7" id="KW-0812">Transmembrane</keyword>
<keyword evidence="2" id="KW-0813">Transport</keyword>
<reference evidence="9 10" key="1">
    <citation type="submission" date="2016-10" db="EMBL/GenBank/DDBJ databases">
        <authorList>
            <person name="Varghese N."/>
            <person name="Submissions S."/>
        </authorList>
    </citation>
    <scope>NUCLEOTIDE SEQUENCE [LARGE SCALE GENOMIC DNA]</scope>
    <source>
        <strain evidence="9 10">DSM 13796</strain>
    </source>
</reference>
<dbReference type="SUPFAM" id="SSF103473">
    <property type="entry name" value="MFS general substrate transporter"/>
    <property type="match status" value="1"/>
</dbReference>
<accession>A0A1I5Z3D3</accession>
<evidence type="ECO:0000256" key="3">
    <source>
        <dbReference type="ARBA" id="ARBA00022475"/>
    </source>
</evidence>
<sequence>MYTLSKNKKFMFLLGAELFSVLGYSMFLLTISWYIVDQLKQPQYMGLLLAIASLPRMFTMIVGGVMADRTQKSKILFSTGIAKTILIGVLLYAYLDGNLTFPILLVVSFLLGCLDGLFFPALSSLIPVLVEKKELQGANTMIHSSQELVFLIGPVIAGALINYYSFSVTFIISMISMLIYSLLVFPTIIKDEKPLSTGEKSTVFRELQEGYNYVRASPLYIVGIGIIIVINFFIFGPLFLSLPLLAKEEGGTALHLSFLEAGFSIGSLVATVMLLIVTLHKNRGKLTLNSLITSAILMCVFSQIPSIWGLIPMVSLIGFLGFMTFIPTDVMIQEHTDPKMMGRVMGIVFLAQTAFDPISQTLFSFLMTLGISVRYLLFGFAAMGVVFSLFIFMKAKNWRMMH</sequence>
<dbReference type="Gene3D" id="1.20.1250.20">
    <property type="entry name" value="MFS general substrate transporter like domains"/>
    <property type="match status" value="1"/>
</dbReference>
<feature type="transmembrane region" description="Helical" evidence="7">
    <location>
        <begin position="219"/>
        <end position="246"/>
    </location>
</feature>
<evidence type="ECO:0000256" key="7">
    <source>
        <dbReference type="SAM" id="Phobius"/>
    </source>
</evidence>
<dbReference type="PANTHER" id="PTHR23513:SF6">
    <property type="entry name" value="MAJOR FACILITATOR SUPERFAMILY ASSOCIATED DOMAIN-CONTAINING PROTEIN"/>
    <property type="match status" value="1"/>
</dbReference>
<comment type="caution">
    <text evidence="9">The sequence shown here is derived from an EMBL/GenBank/DDBJ whole genome shotgun (WGS) entry which is preliminary data.</text>
</comment>
<gene>
    <name evidence="9" type="ORF">SAMN02745910_01794</name>
</gene>
<evidence type="ECO:0000259" key="8">
    <source>
        <dbReference type="PROSITE" id="PS50850"/>
    </source>
</evidence>
<proteinExistence type="predicted"/>
<name>A0A1I5Z3D3_9BACI</name>
<evidence type="ECO:0000256" key="4">
    <source>
        <dbReference type="ARBA" id="ARBA00022692"/>
    </source>
</evidence>
<dbReference type="InterPro" id="IPR036259">
    <property type="entry name" value="MFS_trans_sf"/>
</dbReference>
<keyword evidence="10" id="KW-1185">Reference proteome</keyword>
<feature type="transmembrane region" description="Helical" evidence="7">
    <location>
        <begin position="310"/>
        <end position="332"/>
    </location>
</feature>
<organism evidence="9 10">
    <name type="scientific">Priestia endophytica DSM 13796</name>
    <dbReference type="NCBI Taxonomy" id="1121089"/>
    <lineage>
        <taxon>Bacteria</taxon>
        <taxon>Bacillati</taxon>
        <taxon>Bacillota</taxon>
        <taxon>Bacilli</taxon>
        <taxon>Bacillales</taxon>
        <taxon>Bacillaceae</taxon>
        <taxon>Priestia</taxon>
    </lineage>
</organism>
<feature type="transmembrane region" description="Helical" evidence="7">
    <location>
        <begin position="286"/>
        <end position="304"/>
    </location>
</feature>
<keyword evidence="6 7" id="KW-0472">Membrane</keyword>
<evidence type="ECO:0000256" key="6">
    <source>
        <dbReference type="ARBA" id="ARBA00023136"/>
    </source>
</evidence>
<dbReference type="EMBL" id="FOXX01000003">
    <property type="protein sequence ID" value="SFQ50962.1"/>
    <property type="molecule type" value="Genomic_DNA"/>
</dbReference>
<evidence type="ECO:0000256" key="2">
    <source>
        <dbReference type="ARBA" id="ARBA00022448"/>
    </source>
</evidence>
<feature type="transmembrane region" description="Helical" evidence="7">
    <location>
        <begin position="101"/>
        <end position="128"/>
    </location>
</feature>
<feature type="domain" description="Major facilitator superfamily (MFS) profile" evidence="8">
    <location>
        <begin position="9"/>
        <end position="396"/>
    </location>
</feature>
<feature type="transmembrane region" description="Helical" evidence="7">
    <location>
        <begin position="12"/>
        <end position="36"/>
    </location>
</feature>
<comment type="subcellular location">
    <subcellularLocation>
        <location evidence="1">Cell membrane</location>
        <topology evidence="1">Multi-pass membrane protein</topology>
    </subcellularLocation>
</comment>
<protein>
    <submittedName>
        <fullName evidence="9">Major Facilitator Superfamily protein</fullName>
    </submittedName>
</protein>
<feature type="transmembrane region" description="Helical" evidence="7">
    <location>
        <begin position="258"/>
        <end position="279"/>
    </location>
</feature>
<feature type="transmembrane region" description="Helical" evidence="7">
    <location>
        <begin position="170"/>
        <end position="189"/>
    </location>
</feature>
<dbReference type="GeneID" id="93710483"/>
<keyword evidence="5 7" id="KW-1133">Transmembrane helix</keyword>
<dbReference type="PROSITE" id="PS50850">
    <property type="entry name" value="MFS"/>
    <property type="match status" value="1"/>
</dbReference>
<dbReference type="PANTHER" id="PTHR23513">
    <property type="entry name" value="INTEGRAL MEMBRANE EFFLUX PROTEIN-RELATED"/>
    <property type="match status" value="1"/>
</dbReference>
<feature type="transmembrane region" description="Helical" evidence="7">
    <location>
        <begin position="344"/>
        <end position="367"/>
    </location>
</feature>